<dbReference type="Pfam" id="PF22022">
    <property type="entry name" value="Phage_int_M"/>
    <property type="match status" value="1"/>
</dbReference>
<dbReference type="Pfam" id="PF00589">
    <property type="entry name" value="Phage_integrase"/>
    <property type="match status" value="1"/>
</dbReference>
<reference evidence="8 9" key="1">
    <citation type="journal article" date="2013" name="BMC Genomics">
        <title>Comparative genomics of Campylobacter concisus isolates reveals genetic diversity and provides insights into disease association.</title>
        <authorList>
            <person name="Deshpande N.P."/>
            <person name="Kaakoush N.O."/>
            <person name="Wilkins M.R."/>
            <person name="Mitchell H.M."/>
        </authorList>
    </citation>
    <scope>NUCLEOTIDE SEQUENCE [LARGE SCALE GENOMIC DNA]</scope>
    <source>
        <strain evidence="8 9">ATCC 51562</strain>
    </source>
</reference>
<dbReference type="SUPFAM" id="SSF56349">
    <property type="entry name" value="DNA breaking-rejoining enzymes"/>
    <property type="match status" value="1"/>
</dbReference>
<dbReference type="InterPro" id="IPR011010">
    <property type="entry name" value="DNA_brk_join_enz"/>
</dbReference>
<dbReference type="GO" id="GO:0015074">
    <property type="term" value="P:DNA integration"/>
    <property type="evidence" value="ECO:0007669"/>
    <property type="project" value="UniProtKB-KW"/>
</dbReference>
<evidence type="ECO:0000259" key="6">
    <source>
        <dbReference type="PROSITE" id="PS51898"/>
    </source>
</evidence>
<dbReference type="InterPro" id="IPR013762">
    <property type="entry name" value="Integrase-like_cat_sf"/>
</dbReference>
<name>U2GCS7_9BACT</name>
<dbReference type="InterPro" id="IPR038488">
    <property type="entry name" value="Integrase_DNA-bd_sf"/>
</dbReference>
<dbReference type="InterPro" id="IPR010998">
    <property type="entry name" value="Integrase_recombinase_N"/>
</dbReference>
<feature type="domain" description="Core-binding (CB)" evidence="7">
    <location>
        <begin position="93"/>
        <end position="173"/>
    </location>
</feature>
<proteinExistence type="inferred from homology"/>
<feature type="domain" description="Tyr recombinase" evidence="6">
    <location>
        <begin position="198"/>
        <end position="382"/>
    </location>
</feature>
<dbReference type="InterPro" id="IPR025166">
    <property type="entry name" value="Integrase_DNA_bind_dom"/>
</dbReference>
<dbReference type="Proteomes" id="UP000016627">
    <property type="component" value="Unassembled WGS sequence"/>
</dbReference>
<dbReference type="GO" id="GO:0006310">
    <property type="term" value="P:DNA recombination"/>
    <property type="evidence" value="ECO:0007669"/>
    <property type="project" value="UniProtKB-KW"/>
</dbReference>
<dbReference type="InterPro" id="IPR050808">
    <property type="entry name" value="Phage_Integrase"/>
</dbReference>
<dbReference type="Gene3D" id="1.10.150.130">
    <property type="match status" value="1"/>
</dbReference>
<protein>
    <submittedName>
        <fullName evidence="8">Phage integrase</fullName>
    </submittedName>
</protein>
<dbReference type="AlphaFoldDB" id="U2GCS7"/>
<keyword evidence="4" id="KW-0233">DNA recombination</keyword>
<dbReference type="Gene3D" id="3.30.160.390">
    <property type="entry name" value="Integrase, DNA-binding domain"/>
    <property type="match status" value="1"/>
</dbReference>
<keyword evidence="2" id="KW-0229">DNA integration</keyword>
<evidence type="ECO:0000256" key="2">
    <source>
        <dbReference type="ARBA" id="ARBA00022908"/>
    </source>
</evidence>
<dbReference type="PATRIC" id="fig|1242969.3.peg.1077"/>
<organism evidence="8 9">
    <name type="scientific">Campylobacter concisus ATCC 51562</name>
    <dbReference type="NCBI Taxonomy" id="1242969"/>
    <lineage>
        <taxon>Bacteria</taxon>
        <taxon>Pseudomonadati</taxon>
        <taxon>Campylobacterota</taxon>
        <taxon>Epsilonproteobacteria</taxon>
        <taxon>Campylobacterales</taxon>
        <taxon>Campylobacteraceae</taxon>
        <taxon>Campylobacter</taxon>
    </lineage>
</organism>
<evidence type="ECO:0000259" key="7">
    <source>
        <dbReference type="PROSITE" id="PS51900"/>
    </source>
</evidence>
<keyword evidence="3 5" id="KW-0238">DNA-binding</keyword>
<sequence>MPKLSRQLTITQFKNLKAKEKPYFVSDGDNLLIKIMPNGTKFFIYEFRENGKRHRLTLGKYDEMSLSEARDKRSELRLKLNQGESLTQTVEKTKFKAVFEAWYKTKSKLSEKQQFWMKRRFETLLLPKLGEMDIKEISRKDIIFAISPLLEDEKLETADRVLSILNGFFKYALLHEYVDHNIIADIDKKTLLGRREVKHFAYLKNDDEIRAVLMAIRDYFGDLRVKTCAIFQLYTAVRGQNARNAKWSQIDFENCLWHIPADEMKMAKPHEVFLSKSVINLLKTYRERLPLKSELIFPSIKSNVAPLSDNTIRIMLRNLGFNKEMVTPHGFRATFSTVANENIDKHGCNSDIIELCLAHVESNKVKEAYNHAKNLKARAKLMQWWSDFLDNLSS</sequence>
<evidence type="ECO:0000313" key="9">
    <source>
        <dbReference type="Proteomes" id="UP000016627"/>
    </source>
</evidence>
<dbReference type="Gene3D" id="1.10.443.10">
    <property type="entry name" value="Intergrase catalytic core"/>
    <property type="match status" value="1"/>
</dbReference>
<comment type="caution">
    <text evidence="8">The sequence shown here is derived from an EMBL/GenBank/DDBJ whole genome shotgun (WGS) entry which is preliminary data.</text>
</comment>
<dbReference type="Pfam" id="PF13356">
    <property type="entry name" value="Arm-DNA-bind_3"/>
    <property type="match status" value="1"/>
</dbReference>
<dbReference type="PANTHER" id="PTHR30629:SF2">
    <property type="entry name" value="PROPHAGE INTEGRASE INTS-RELATED"/>
    <property type="match status" value="1"/>
</dbReference>
<dbReference type="InterPro" id="IPR053876">
    <property type="entry name" value="Phage_int_M"/>
</dbReference>
<dbReference type="GO" id="GO:0003677">
    <property type="term" value="F:DNA binding"/>
    <property type="evidence" value="ECO:0007669"/>
    <property type="project" value="UniProtKB-UniRule"/>
</dbReference>
<dbReference type="PANTHER" id="PTHR30629">
    <property type="entry name" value="PROPHAGE INTEGRASE"/>
    <property type="match status" value="1"/>
</dbReference>
<dbReference type="eggNOG" id="COG0582">
    <property type="taxonomic scope" value="Bacteria"/>
</dbReference>
<dbReference type="RefSeq" id="WP_021091174.1">
    <property type="nucleotide sequence ID" value="NZ_ANNI01000005.1"/>
</dbReference>
<dbReference type="EMBL" id="ANNI01000005">
    <property type="protein sequence ID" value="ERJ25879.1"/>
    <property type="molecule type" value="Genomic_DNA"/>
</dbReference>
<dbReference type="InterPro" id="IPR044068">
    <property type="entry name" value="CB"/>
</dbReference>
<gene>
    <name evidence="8" type="ORF">ATCC51562_1618</name>
</gene>
<dbReference type="PROSITE" id="PS51900">
    <property type="entry name" value="CB"/>
    <property type="match status" value="1"/>
</dbReference>
<evidence type="ECO:0000256" key="4">
    <source>
        <dbReference type="ARBA" id="ARBA00023172"/>
    </source>
</evidence>
<evidence type="ECO:0000256" key="1">
    <source>
        <dbReference type="ARBA" id="ARBA00008857"/>
    </source>
</evidence>
<evidence type="ECO:0000256" key="5">
    <source>
        <dbReference type="PROSITE-ProRule" id="PRU01248"/>
    </source>
</evidence>
<dbReference type="InterPro" id="IPR002104">
    <property type="entry name" value="Integrase_catalytic"/>
</dbReference>
<accession>U2GCS7</accession>
<evidence type="ECO:0000256" key="3">
    <source>
        <dbReference type="ARBA" id="ARBA00023125"/>
    </source>
</evidence>
<comment type="similarity">
    <text evidence="1">Belongs to the 'phage' integrase family.</text>
</comment>
<evidence type="ECO:0000313" key="8">
    <source>
        <dbReference type="EMBL" id="ERJ25879.1"/>
    </source>
</evidence>
<dbReference type="CDD" id="cd00801">
    <property type="entry name" value="INT_P4_C"/>
    <property type="match status" value="1"/>
</dbReference>
<dbReference type="PROSITE" id="PS51898">
    <property type="entry name" value="TYR_RECOMBINASE"/>
    <property type="match status" value="1"/>
</dbReference>